<reference evidence="3" key="1">
    <citation type="journal article" date="2019" name="Int. J. Syst. Evol. Microbiol.">
        <title>The Global Catalogue of Microorganisms (GCM) 10K type strain sequencing project: providing services to taxonomists for standard genome sequencing and annotation.</title>
        <authorList>
            <consortium name="The Broad Institute Genomics Platform"/>
            <consortium name="The Broad Institute Genome Sequencing Center for Infectious Disease"/>
            <person name="Wu L."/>
            <person name="Ma J."/>
        </authorList>
    </citation>
    <scope>NUCLEOTIDE SEQUENCE [LARGE SCALE GENOMIC DNA]</scope>
    <source>
        <strain evidence="3">KCTC 52094</strain>
    </source>
</reference>
<feature type="transmembrane region" description="Helical" evidence="1">
    <location>
        <begin position="212"/>
        <end position="233"/>
    </location>
</feature>
<proteinExistence type="predicted"/>
<name>A0ABV7G205_9PROT</name>
<feature type="transmembrane region" description="Helical" evidence="1">
    <location>
        <begin position="245"/>
        <end position="267"/>
    </location>
</feature>
<dbReference type="RefSeq" id="WP_379597859.1">
    <property type="nucleotide sequence ID" value="NZ_JBHRTN010000018.1"/>
</dbReference>
<evidence type="ECO:0000313" key="2">
    <source>
        <dbReference type="EMBL" id="MFC3126495.1"/>
    </source>
</evidence>
<keyword evidence="1" id="KW-0472">Membrane</keyword>
<accession>A0ABV7G205</accession>
<keyword evidence="1" id="KW-1133">Transmembrane helix</keyword>
<feature type="transmembrane region" description="Helical" evidence="1">
    <location>
        <begin position="140"/>
        <end position="158"/>
    </location>
</feature>
<dbReference type="Pfam" id="PF09622">
    <property type="entry name" value="DUF2391"/>
    <property type="match status" value="1"/>
</dbReference>
<dbReference type="Proteomes" id="UP001595593">
    <property type="component" value="Unassembled WGS sequence"/>
</dbReference>
<dbReference type="InterPro" id="IPR013416">
    <property type="entry name" value="CHP02587_IM"/>
</dbReference>
<protein>
    <submittedName>
        <fullName evidence="2">TIGR02587 family membrane protein</fullName>
    </submittedName>
</protein>
<dbReference type="InterPro" id="IPR024464">
    <property type="entry name" value="DUF2391"/>
</dbReference>
<feature type="transmembrane region" description="Helical" evidence="1">
    <location>
        <begin position="74"/>
        <end position="96"/>
    </location>
</feature>
<evidence type="ECO:0000256" key="1">
    <source>
        <dbReference type="SAM" id="Phobius"/>
    </source>
</evidence>
<dbReference type="NCBIfam" id="TIGR02587">
    <property type="entry name" value="TIGR02587 family membrane protein"/>
    <property type="match status" value="1"/>
</dbReference>
<dbReference type="EMBL" id="JBHRTN010000018">
    <property type="protein sequence ID" value="MFC3126495.1"/>
    <property type="molecule type" value="Genomic_DNA"/>
</dbReference>
<feature type="transmembrane region" description="Helical" evidence="1">
    <location>
        <begin position="178"/>
        <end position="200"/>
    </location>
</feature>
<keyword evidence="3" id="KW-1185">Reference proteome</keyword>
<sequence>MPRSFRELGRAAAGAGVFALPILMTMEMWELGSATYPVRLALFLCLSVPLLTGLAMLTGSDADEGWKGALREAFLALFVGAVVSVLVLTLCNVIDWAREDVHAINGKVALQTVTAAMGAVLARAQFGEEGGRQQRRKERAGYPAALFLMAAGALYLAFNLAPTEEMVLIAYMMTPWHAIALTLFSVILLHAFVYEVGFYGEDDRRQGGFWDLFLRYSIVGYAVTFLVCGYILWTFGRLDGLGLSAALTAIIVLAFPGALGGAAARLVL</sequence>
<evidence type="ECO:0000313" key="3">
    <source>
        <dbReference type="Proteomes" id="UP001595593"/>
    </source>
</evidence>
<feature type="transmembrane region" description="Helical" evidence="1">
    <location>
        <begin position="41"/>
        <end position="62"/>
    </location>
</feature>
<comment type="caution">
    <text evidence="2">The sequence shown here is derived from an EMBL/GenBank/DDBJ whole genome shotgun (WGS) entry which is preliminary data.</text>
</comment>
<gene>
    <name evidence="2" type="ORF">ACFOD4_15635</name>
</gene>
<organism evidence="2 3">
    <name type="scientific">Teichococcus globiformis</name>
    <dbReference type="NCBI Taxonomy" id="2307229"/>
    <lineage>
        <taxon>Bacteria</taxon>
        <taxon>Pseudomonadati</taxon>
        <taxon>Pseudomonadota</taxon>
        <taxon>Alphaproteobacteria</taxon>
        <taxon>Acetobacterales</taxon>
        <taxon>Roseomonadaceae</taxon>
        <taxon>Roseomonas</taxon>
    </lineage>
</organism>
<keyword evidence="1" id="KW-0812">Transmembrane</keyword>